<dbReference type="RefSeq" id="WP_344431290.1">
    <property type="nucleotide sequence ID" value="NZ_BAAANN010000059.1"/>
</dbReference>
<comment type="caution">
    <text evidence="2">The sequence shown here is derived from an EMBL/GenBank/DDBJ whole genome shotgun (WGS) entry which is preliminary data.</text>
</comment>
<keyword evidence="1" id="KW-1133">Transmembrane helix</keyword>
<gene>
    <name evidence="2" type="ORF">GCM10009754_82450</name>
</gene>
<accession>A0ABP5E461</accession>
<reference evidence="3" key="1">
    <citation type="journal article" date="2019" name="Int. J. Syst. Evol. Microbiol.">
        <title>The Global Catalogue of Microorganisms (GCM) 10K type strain sequencing project: providing services to taxonomists for standard genome sequencing and annotation.</title>
        <authorList>
            <consortium name="The Broad Institute Genomics Platform"/>
            <consortium name="The Broad Institute Genome Sequencing Center for Infectious Disease"/>
            <person name="Wu L."/>
            <person name="Ma J."/>
        </authorList>
    </citation>
    <scope>NUCLEOTIDE SEQUENCE [LARGE SCALE GENOMIC DNA]</scope>
    <source>
        <strain evidence="3">JCM 14545</strain>
    </source>
</reference>
<keyword evidence="1" id="KW-0472">Membrane</keyword>
<name>A0ABP5E461_9PSEU</name>
<evidence type="ECO:0000313" key="2">
    <source>
        <dbReference type="EMBL" id="GAA1991391.1"/>
    </source>
</evidence>
<evidence type="ECO:0008006" key="4">
    <source>
        <dbReference type="Google" id="ProtNLM"/>
    </source>
</evidence>
<proteinExistence type="predicted"/>
<organism evidence="2 3">
    <name type="scientific">Amycolatopsis minnesotensis</name>
    <dbReference type="NCBI Taxonomy" id="337894"/>
    <lineage>
        <taxon>Bacteria</taxon>
        <taxon>Bacillati</taxon>
        <taxon>Actinomycetota</taxon>
        <taxon>Actinomycetes</taxon>
        <taxon>Pseudonocardiales</taxon>
        <taxon>Pseudonocardiaceae</taxon>
        <taxon>Amycolatopsis</taxon>
    </lineage>
</organism>
<feature type="transmembrane region" description="Helical" evidence="1">
    <location>
        <begin position="137"/>
        <end position="157"/>
    </location>
</feature>
<feature type="transmembrane region" description="Helical" evidence="1">
    <location>
        <begin position="113"/>
        <end position="130"/>
    </location>
</feature>
<keyword evidence="3" id="KW-1185">Reference proteome</keyword>
<feature type="transmembrane region" description="Helical" evidence="1">
    <location>
        <begin position="12"/>
        <end position="32"/>
    </location>
</feature>
<dbReference type="Gene3D" id="6.10.250.2870">
    <property type="match status" value="1"/>
</dbReference>
<keyword evidence="1" id="KW-0812">Transmembrane</keyword>
<feature type="transmembrane region" description="Helical" evidence="1">
    <location>
        <begin position="74"/>
        <end position="93"/>
    </location>
</feature>
<feature type="transmembrane region" description="Helical" evidence="1">
    <location>
        <begin position="44"/>
        <end position="62"/>
    </location>
</feature>
<evidence type="ECO:0000256" key="1">
    <source>
        <dbReference type="SAM" id="Phobius"/>
    </source>
</evidence>
<protein>
    <recommendedName>
        <fullName evidence="4">Signal transduction histidine kinase</fullName>
    </recommendedName>
</protein>
<sequence length="323" mass="34044">MAVLSPSDRMTRLIPFSPIAATLVIVAVQWTFTFTADVDPVLPALLLAGFLPPHLHHLWAAAHARPPRAGRWTLAAMALTYGVGVAVVGPQWYLTGAQLLASVLIVLRPPWSVLAAAVLVAGAVWLYVVFEPGGRPGWFTIALVDRAGATLVLAWFAGALGQLRAARAEAAAQAVLRERLRIDDDLTGTVGAELRAIAARAAALRHADPGTAERELRALVDGSRRTLAAARRMIRGYQRVPLRAELDAAVALLGAAGIPATLALPRGELTSDELAGALRSAVDRLLHDDSVRAAAITVTRDGDRLRLTVTANGTPLLAAEVAA</sequence>
<evidence type="ECO:0000313" key="3">
    <source>
        <dbReference type="Proteomes" id="UP001501116"/>
    </source>
</evidence>
<dbReference type="Proteomes" id="UP001501116">
    <property type="component" value="Unassembled WGS sequence"/>
</dbReference>
<dbReference type="EMBL" id="BAAANN010000059">
    <property type="protein sequence ID" value="GAA1991391.1"/>
    <property type="molecule type" value="Genomic_DNA"/>
</dbReference>